<sequence>NLTFDVKEILNSHEEDVKIVEKYQADVAMPVTEKDRNTIINIALGHVIRIVGHYYPEASTKEKLAAAIVAAFPHMGLIRDGLPAYTYIYNSATGNAS</sequence>
<evidence type="ECO:0000313" key="1">
    <source>
        <dbReference type="EMBL" id="KZS01062.1"/>
    </source>
</evidence>
<dbReference type="AlphaFoldDB" id="A0A164IAH5"/>
<organism evidence="1 2">
    <name type="scientific">Daphnia magna</name>
    <dbReference type="NCBI Taxonomy" id="35525"/>
    <lineage>
        <taxon>Eukaryota</taxon>
        <taxon>Metazoa</taxon>
        <taxon>Ecdysozoa</taxon>
        <taxon>Arthropoda</taxon>
        <taxon>Crustacea</taxon>
        <taxon>Branchiopoda</taxon>
        <taxon>Diplostraca</taxon>
        <taxon>Cladocera</taxon>
        <taxon>Anomopoda</taxon>
        <taxon>Daphniidae</taxon>
        <taxon>Daphnia</taxon>
    </lineage>
</organism>
<evidence type="ECO:0000313" key="2">
    <source>
        <dbReference type="Proteomes" id="UP000076858"/>
    </source>
</evidence>
<protein>
    <submittedName>
        <fullName evidence="1">Uncharacterized protein</fullName>
    </submittedName>
</protein>
<keyword evidence="2" id="KW-1185">Reference proteome</keyword>
<feature type="non-terminal residue" evidence="1">
    <location>
        <position position="1"/>
    </location>
</feature>
<dbReference type="EMBL" id="LRGB01007720">
    <property type="protein sequence ID" value="KZS01062.1"/>
    <property type="molecule type" value="Genomic_DNA"/>
</dbReference>
<reference evidence="1 2" key="1">
    <citation type="submission" date="2016-03" db="EMBL/GenBank/DDBJ databases">
        <title>EvidentialGene: Evidence-directed Construction of Genes on Genomes.</title>
        <authorList>
            <person name="Gilbert D.G."/>
            <person name="Choi J.-H."/>
            <person name="Mockaitis K."/>
            <person name="Colbourne J."/>
            <person name="Pfrender M."/>
        </authorList>
    </citation>
    <scope>NUCLEOTIDE SEQUENCE [LARGE SCALE GENOMIC DNA]</scope>
    <source>
        <strain evidence="1 2">Xinb3</strain>
        <tissue evidence="1">Complete organism</tissue>
    </source>
</reference>
<accession>A0A164IAH5</accession>
<feature type="non-terminal residue" evidence="1">
    <location>
        <position position="97"/>
    </location>
</feature>
<gene>
    <name evidence="1" type="ORF">APZ42_002394</name>
</gene>
<dbReference type="Proteomes" id="UP000076858">
    <property type="component" value="Unassembled WGS sequence"/>
</dbReference>
<comment type="caution">
    <text evidence="1">The sequence shown here is derived from an EMBL/GenBank/DDBJ whole genome shotgun (WGS) entry which is preliminary data.</text>
</comment>
<proteinExistence type="predicted"/>
<name>A0A164IAH5_9CRUS</name>